<dbReference type="Proteomes" id="UP000248079">
    <property type="component" value="Unassembled WGS sequence"/>
</dbReference>
<name>A0A2V4A1G9_9BACT</name>
<keyword evidence="1" id="KW-0732">Signal</keyword>
<accession>A0A2V4A1G9</accession>
<keyword evidence="3" id="KW-1185">Reference proteome</keyword>
<feature type="chain" id="PRO_5016167427" evidence="1">
    <location>
        <begin position="25"/>
        <end position="309"/>
    </location>
</feature>
<protein>
    <submittedName>
        <fullName evidence="2">Uncharacterized protein</fullName>
    </submittedName>
</protein>
<feature type="signal peptide" evidence="1">
    <location>
        <begin position="1"/>
        <end position="24"/>
    </location>
</feature>
<evidence type="ECO:0000256" key="1">
    <source>
        <dbReference type="SAM" id="SignalP"/>
    </source>
</evidence>
<dbReference type="AlphaFoldDB" id="A0A2V4A1G9"/>
<proteinExistence type="predicted"/>
<reference evidence="2 3" key="1">
    <citation type="submission" date="2018-05" db="EMBL/GenBank/DDBJ databases">
        <title>Marinifilum breve JC075T sp. nov., a marine bacterium isolated from Yongle Blue Hole in the South China Sea.</title>
        <authorList>
            <person name="Fu T."/>
        </authorList>
    </citation>
    <scope>NUCLEOTIDE SEQUENCE [LARGE SCALE GENOMIC DNA]</scope>
    <source>
        <strain evidence="2 3">JC075</strain>
    </source>
</reference>
<evidence type="ECO:0000313" key="2">
    <source>
        <dbReference type="EMBL" id="PXY02421.1"/>
    </source>
</evidence>
<comment type="caution">
    <text evidence="2">The sequence shown here is derived from an EMBL/GenBank/DDBJ whole genome shotgun (WGS) entry which is preliminary data.</text>
</comment>
<organism evidence="2 3">
    <name type="scientific">Marinifilum breve</name>
    <dbReference type="NCBI Taxonomy" id="2184082"/>
    <lineage>
        <taxon>Bacteria</taxon>
        <taxon>Pseudomonadati</taxon>
        <taxon>Bacteroidota</taxon>
        <taxon>Bacteroidia</taxon>
        <taxon>Marinilabiliales</taxon>
        <taxon>Marinifilaceae</taxon>
    </lineage>
</organism>
<gene>
    <name evidence="2" type="ORF">DF185_07165</name>
</gene>
<evidence type="ECO:0000313" key="3">
    <source>
        <dbReference type="Proteomes" id="UP000248079"/>
    </source>
</evidence>
<sequence>MKMNKLFYGLAIVLLMLSCSGSDSPVVEEELKPSNEFEELLDEYNLFNTGAQFESGKIGLDTNNIYFNGRIKDKLIIKGFNKKDKSLIFSHEEIKLDTIINIDEGYGVSSTHSISDFLIRHIHKSEDNYVLLLWGMANGDQYLMNRQSLTSHLYLISDKNYNSIKSFSIPASSFYFTGVTPWFNNSIIVSSTTLHVDYKKWTCYTLDGINQFETSNFNVSKYYTPISLEDCIAFRNNFYRINVKTNKILWESENPLSDLPSDIRKDVIVFSQPKDGYVNCEIKYTQKDGKRGERTYKVSIATGDFTMVE</sequence>
<dbReference type="EMBL" id="QFLI01000002">
    <property type="protein sequence ID" value="PXY02421.1"/>
    <property type="molecule type" value="Genomic_DNA"/>
</dbReference>
<dbReference type="PROSITE" id="PS51257">
    <property type="entry name" value="PROKAR_LIPOPROTEIN"/>
    <property type="match status" value="1"/>
</dbReference>